<protein>
    <submittedName>
        <fullName evidence="2">Class I SAM-dependent methyltransferase</fullName>
    </submittedName>
</protein>
<keyword evidence="3" id="KW-1185">Reference proteome</keyword>
<dbReference type="Proteomes" id="UP001141422">
    <property type="component" value="Unassembled WGS sequence"/>
</dbReference>
<proteinExistence type="predicted"/>
<evidence type="ECO:0000259" key="1">
    <source>
        <dbReference type="Pfam" id="PF08241"/>
    </source>
</evidence>
<sequence length="253" mass="28382">MMEDSEIKQGIIRKWDTSADQYDLHVSHGVKTEEEKQLWMDAFRTALPQGTLRILDVGCGTGAMGLILAEMGHEVLGIDLSEGMMDVGRKKNEKCGLSMIFQKGDAEHPPFADDSFDVVVNRHLLWTLPHPDTALASWKRIIHPGGRIIVIDGVWDDGKTTTKIRREVSNSLGKIFDPLPAPAPYTAEVSSALPNLGGVPEYAARRYFADAGLADVTLENLMHIRDLQRKQLNWYQKISHHWCYYLISGTKEV</sequence>
<dbReference type="SUPFAM" id="SSF53335">
    <property type="entry name" value="S-adenosyl-L-methionine-dependent methyltransferases"/>
    <property type="match status" value="1"/>
</dbReference>
<dbReference type="PANTHER" id="PTHR43591:SF24">
    <property type="entry name" value="2-METHOXY-6-POLYPRENYL-1,4-BENZOQUINOL METHYLASE, MITOCHONDRIAL"/>
    <property type="match status" value="1"/>
</dbReference>
<dbReference type="EMBL" id="JAPTGB010000013">
    <property type="protein sequence ID" value="MCZ0860954.1"/>
    <property type="molecule type" value="Genomic_DNA"/>
</dbReference>
<keyword evidence="2" id="KW-0489">Methyltransferase</keyword>
<dbReference type="GO" id="GO:0008168">
    <property type="term" value="F:methyltransferase activity"/>
    <property type="evidence" value="ECO:0007669"/>
    <property type="project" value="UniProtKB-KW"/>
</dbReference>
<dbReference type="CDD" id="cd02440">
    <property type="entry name" value="AdoMet_MTases"/>
    <property type="match status" value="1"/>
</dbReference>
<name>A0ABT4IGU0_9EURY</name>
<dbReference type="Gene3D" id="3.40.50.150">
    <property type="entry name" value="Vaccinia Virus protein VP39"/>
    <property type="match status" value="1"/>
</dbReference>
<organism evidence="2 3">
    <name type="scientific">Methanocorpusculum petauri</name>
    <dbReference type="NCBI Taxonomy" id="3002863"/>
    <lineage>
        <taxon>Archaea</taxon>
        <taxon>Methanobacteriati</taxon>
        <taxon>Methanobacteriota</taxon>
        <taxon>Stenosarchaea group</taxon>
        <taxon>Methanomicrobia</taxon>
        <taxon>Methanomicrobiales</taxon>
        <taxon>Methanocorpusculaceae</taxon>
        <taxon>Methanocorpusculum</taxon>
    </lineage>
</organism>
<reference evidence="2" key="1">
    <citation type="submission" date="2022-12" db="EMBL/GenBank/DDBJ databases">
        <title>Isolation and characterisation of novel Methanocorpusculum spp. from native Australian herbivores indicates the genus is ancestrally host-associated.</title>
        <authorList>
            <person name="Volmer J.G."/>
            <person name="Soo R.M."/>
            <person name="Evans P.N."/>
            <person name="Hoedt E.C."/>
            <person name="Astorga Alsina A.L."/>
            <person name="Woodcroft B.J."/>
            <person name="Tyson G.W."/>
            <person name="Hugenholtz P."/>
            <person name="Morrison M."/>
        </authorList>
    </citation>
    <scope>NUCLEOTIDE SEQUENCE</scope>
    <source>
        <strain evidence="2">MG</strain>
    </source>
</reference>
<accession>A0ABT4IGU0</accession>
<dbReference type="Pfam" id="PF08241">
    <property type="entry name" value="Methyltransf_11"/>
    <property type="match status" value="1"/>
</dbReference>
<comment type="caution">
    <text evidence="2">The sequence shown here is derived from an EMBL/GenBank/DDBJ whole genome shotgun (WGS) entry which is preliminary data.</text>
</comment>
<gene>
    <name evidence="2" type="ORF">O0S10_06910</name>
</gene>
<dbReference type="GO" id="GO:0032259">
    <property type="term" value="P:methylation"/>
    <property type="evidence" value="ECO:0007669"/>
    <property type="project" value="UniProtKB-KW"/>
</dbReference>
<keyword evidence="2" id="KW-0808">Transferase</keyword>
<feature type="domain" description="Methyltransferase type 11" evidence="1">
    <location>
        <begin position="55"/>
        <end position="150"/>
    </location>
</feature>
<dbReference type="InterPro" id="IPR029063">
    <property type="entry name" value="SAM-dependent_MTases_sf"/>
</dbReference>
<dbReference type="PANTHER" id="PTHR43591">
    <property type="entry name" value="METHYLTRANSFERASE"/>
    <property type="match status" value="1"/>
</dbReference>
<evidence type="ECO:0000313" key="2">
    <source>
        <dbReference type="EMBL" id="MCZ0860954.1"/>
    </source>
</evidence>
<dbReference type="RefSeq" id="WP_268925151.1">
    <property type="nucleotide sequence ID" value="NZ_JAPTGB010000013.1"/>
</dbReference>
<evidence type="ECO:0000313" key="3">
    <source>
        <dbReference type="Proteomes" id="UP001141422"/>
    </source>
</evidence>
<dbReference type="InterPro" id="IPR013216">
    <property type="entry name" value="Methyltransf_11"/>
</dbReference>